<evidence type="ECO:0000313" key="3">
    <source>
        <dbReference type="EMBL" id="KAK2988842.1"/>
    </source>
</evidence>
<reference evidence="3" key="1">
    <citation type="submission" date="2022-12" db="EMBL/GenBank/DDBJ databases">
        <title>Draft genome assemblies for two species of Escallonia (Escalloniales).</title>
        <authorList>
            <person name="Chanderbali A."/>
            <person name="Dervinis C."/>
            <person name="Anghel I."/>
            <person name="Soltis D."/>
            <person name="Soltis P."/>
            <person name="Zapata F."/>
        </authorList>
    </citation>
    <scope>NUCLEOTIDE SEQUENCE</scope>
    <source>
        <strain evidence="3">UCBG92.1500</strain>
        <tissue evidence="3">Leaf</tissue>
    </source>
</reference>
<gene>
    <name evidence="3" type="ORF">RJ640_020206</name>
</gene>
<protein>
    <recommendedName>
        <fullName evidence="2">Transposase (putative) gypsy type domain-containing protein</fullName>
    </recommendedName>
</protein>
<dbReference type="AlphaFoldDB" id="A0AA88RMI7"/>
<proteinExistence type="predicted"/>
<dbReference type="Pfam" id="PF04195">
    <property type="entry name" value="Transposase_28"/>
    <property type="match status" value="1"/>
</dbReference>
<feature type="domain" description="Transposase (putative) gypsy type" evidence="2">
    <location>
        <begin position="148"/>
        <end position="194"/>
    </location>
</feature>
<sequence>MQPIEAKGTRFTVPLFEEDDTDTDIDLDTLPTPTLATNPLEITAPAIESSAGFVFTATTLPTNSQGITGPSVLSTLECSKADGESCSPNDKANPKPWYTADEKSSKMSTEELLELIREYPLPEGWYARLPGLQEPANYGIKFETGIYEEQVTSGYRLPLHPFAFRFFEHYRIATGQLVPNGWRKLAGLIYLVQTSGYKPDAIDFMRRSGNSSGNRLYDGDVGLRWLVGTTHGRICNGGSWRRLKEELVRKLVAASARQRMSGGARWQRGWWVPMLPALWEGHHGMRLRSCGDDGSVERRREAHCWRAEGVEIDPGKVKAIVGCSIPTSTAEAHTFHGLVTFYRSDH</sequence>
<evidence type="ECO:0000259" key="2">
    <source>
        <dbReference type="Pfam" id="PF04195"/>
    </source>
</evidence>
<dbReference type="Proteomes" id="UP001187471">
    <property type="component" value="Unassembled WGS sequence"/>
</dbReference>
<dbReference type="EMBL" id="JAVXUO010000818">
    <property type="protein sequence ID" value="KAK2988842.1"/>
    <property type="molecule type" value="Genomic_DNA"/>
</dbReference>
<evidence type="ECO:0000256" key="1">
    <source>
        <dbReference type="SAM" id="MobiDB-lite"/>
    </source>
</evidence>
<evidence type="ECO:0000313" key="4">
    <source>
        <dbReference type="Proteomes" id="UP001187471"/>
    </source>
</evidence>
<accession>A0AA88RMI7</accession>
<feature type="region of interest" description="Disordered" evidence="1">
    <location>
        <begin position="82"/>
        <end position="103"/>
    </location>
</feature>
<comment type="caution">
    <text evidence="3">The sequence shown here is derived from an EMBL/GenBank/DDBJ whole genome shotgun (WGS) entry which is preliminary data.</text>
</comment>
<name>A0AA88RMI7_9ASTE</name>
<dbReference type="InterPro" id="IPR007321">
    <property type="entry name" value="Transposase_28"/>
</dbReference>
<keyword evidence="4" id="KW-1185">Reference proteome</keyword>
<organism evidence="3 4">
    <name type="scientific">Escallonia rubra</name>
    <dbReference type="NCBI Taxonomy" id="112253"/>
    <lineage>
        <taxon>Eukaryota</taxon>
        <taxon>Viridiplantae</taxon>
        <taxon>Streptophyta</taxon>
        <taxon>Embryophyta</taxon>
        <taxon>Tracheophyta</taxon>
        <taxon>Spermatophyta</taxon>
        <taxon>Magnoliopsida</taxon>
        <taxon>eudicotyledons</taxon>
        <taxon>Gunneridae</taxon>
        <taxon>Pentapetalae</taxon>
        <taxon>asterids</taxon>
        <taxon>campanulids</taxon>
        <taxon>Escalloniales</taxon>
        <taxon>Escalloniaceae</taxon>
        <taxon>Escallonia</taxon>
    </lineage>
</organism>